<dbReference type="AlphaFoldDB" id="A0AAU9NWA2"/>
<feature type="compositionally biased region" description="Basic and acidic residues" evidence="1">
    <location>
        <begin position="392"/>
        <end position="410"/>
    </location>
</feature>
<feature type="region of interest" description="Disordered" evidence="1">
    <location>
        <begin position="490"/>
        <end position="586"/>
    </location>
</feature>
<evidence type="ECO:0000256" key="1">
    <source>
        <dbReference type="SAM" id="MobiDB-lite"/>
    </source>
</evidence>
<organism evidence="2 3">
    <name type="scientific">Lactuca virosa</name>
    <dbReference type="NCBI Taxonomy" id="75947"/>
    <lineage>
        <taxon>Eukaryota</taxon>
        <taxon>Viridiplantae</taxon>
        <taxon>Streptophyta</taxon>
        <taxon>Embryophyta</taxon>
        <taxon>Tracheophyta</taxon>
        <taxon>Spermatophyta</taxon>
        <taxon>Magnoliopsida</taxon>
        <taxon>eudicotyledons</taxon>
        <taxon>Gunneridae</taxon>
        <taxon>Pentapetalae</taxon>
        <taxon>asterids</taxon>
        <taxon>campanulids</taxon>
        <taxon>Asterales</taxon>
        <taxon>Asteraceae</taxon>
        <taxon>Cichorioideae</taxon>
        <taxon>Cichorieae</taxon>
        <taxon>Lactucinae</taxon>
        <taxon>Lactuca</taxon>
    </lineage>
</organism>
<dbReference type="Proteomes" id="UP001157418">
    <property type="component" value="Unassembled WGS sequence"/>
</dbReference>
<feature type="compositionally biased region" description="Acidic residues" evidence="1">
    <location>
        <begin position="437"/>
        <end position="447"/>
    </location>
</feature>
<feature type="compositionally biased region" description="Acidic residues" evidence="1">
    <location>
        <begin position="305"/>
        <end position="314"/>
    </location>
</feature>
<feature type="compositionally biased region" description="Acidic residues" evidence="1">
    <location>
        <begin position="214"/>
        <end position="226"/>
    </location>
</feature>
<reference evidence="2 3" key="1">
    <citation type="submission" date="2022-01" db="EMBL/GenBank/DDBJ databases">
        <authorList>
            <person name="Xiong W."/>
            <person name="Schranz E."/>
        </authorList>
    </citation>
    <scope>NUCLEOTIDE SEQUENCE [LARGE SCALE GENOMIC DNA]</scope>
</reference>
<dbReference type="EMBL" id="CAKMRJ010005412">
    <property type="protein sequence ID" value="CAH1442343.1"/>
    <property type="molecule type" value="Genomic_DNA"/>
</dbReference>
<feature type="compositionally biased region" description="Basic and acidic residues" evidence="1">
    <location>
        <begin position="518"/>
        <end position="539"/>
    </location>
</feature>
<feature type="compositionally biased region" description="Basic and acidic residues" evidence="1">
    <location>
        <begin position="322"/>
        <end position="341"/>
    </location>
</feature>
<feature type="compositionally biased region" description="Polar residues" evidence="1">
    <location>
        <begin position="543"/>
        <end position="552"/>
    </location>
</feature>
<protein>
    <submittedName>
        <fullName evidence="2">Uncharacterized protein</fullName>
    </submittedName>
</protein>
<name>A0AAU9NWA2_9ASTR</name>
<feature type="region of interest" description="Disordered" evidence="1">
    <location>
        <begin position="199"/>
        <end position="453"/>
    </location>
</feature>
<evidence type="ECO:0000313" key="2">
    <source>
        <dbReference type="EMBL" id="CAH1442343.1"/>
    </source>
</evidence>
<dbReference type="PANTHER" id="PTHR34835:SF90">
    <property type="entry name" value="AMINOTRANSFERASE-LIKE PLANT MOBILE DOMAIN-CONTAINING PROTEIN"/>
    <property type="match status" value="1"/>
</dbReference>
<feature type="compositionally biased region" description="Basic and acidic residues" evidence="1">
    <location>
        <begin position="283"/>
        <end position="293"/>
    </location>
</feature>
<sequence>MIRLQDIKMKIVSTNKADMNFRMNFIALLINSLIESSSSEKANTNPLNYITSKTKIENIDCCSYLIDSLVKNKQSFDPSNPTSNFNGPSAYLVLLYLDRIKSDVLKFERTCPVICYWTSEKIKMRETFEKDELGDFGIGDFNDEYVDEELNEEAYEQVVINKYRKLDMLIEDEINKFRENITLNHLKISVDAIFKDKSEDNQEKNGNDNVQYDNSDDDEDANGDDNDQSKKKNVGGKNILKENLKGGEEQQRKNKDEDGEDIKITDGEKDENDNNDQAVDVMNIERKNAKKVEGITGEQLQRDGEDGEKDENDNNDQGLDDMNLHDEVVENEKGGNNKEEQNVEGEDVEGMNIERNNAKKVEGITGEQPQRDGEDGEKYENDNNDQVCDYMNLHDEGVENKKGGDNKEQNAEGVGFGRNIDEGDTGEGVENEKGGDNEEEQNAEGEEDVNKTITNVIESIFENTSEFNSTQMLNDDEFNSVYEKTMKEYQDKKEESMMPSYDLNISQLTPTEMTENTAEEKKDEGEKENLVKDVLDPKAKTHPTINIVISKNQNKESLPDLTEKQNVTQEPRQQRKKKPAEVRRSP</sequence>
<gene>
    <name evidence="2" type="ORF">LVIROSA_LOCUS28336</name>
</gene>
<evidence type="ECO:0000313" key="3">
    <source>
        <dbReference type="Proteomes" id="UP001157418"/>
    </source>
</evidence>
<proteinExistence type="predicted"/>
<dbReference type="PANTHER" id="PTHR34835">
    <property type="entry name" value="OS07G0283600 PROTEIN-RELATED"/>
    <property type="match status" value="1"/>
</dbReference>
<accession>A0AAU9NWA2</accession>
<feature type="compositionally biased region" description="Basic and acidic residues" evidence="1">
    <location>
        <begin position="553"/>
        <end position="563"/>
    </location>
</feature>
<feature type="compositionally biased region" description="Basic and acidic residues" evidence="1">
    <location>
        <begin position="369"/>
        <end position="381"/>
    </location>
</feature>
<feature type="compositionally biased region" description="Basic and acidic residues" evidence="1">
    <location>
        <begin position="239"/>
        <end position="267"/>
    </location>
</feature>
<feature type="compositionally biased region" description="Polar residues" evidence="1">
    <location>
        <begin position="503"/>
        <end position="516"/>
    </location>
</feature>
<comment type="caution">
    <text evidence="2">The sequence shown here is derived from an EMBL/GenBank/DDBJ whole genome shotgun (WGS) entry which is preliminary data.</text>
</comment>
<keyword evidence="3" id="KW-1185">Reference proteome</keyword>